<sequence>MRLPVLVTSILISSAQCQISECGLVDGFISFNASTFAVHLVKDSQTAYSLKPVNGSFDFVPADMMTGFSLTLPVGSLLNVTRGWDGVLELLSNVTNIETQPVEIGDSASGTDTLDDDTILTQAASMLSVSNVVTPTLHDLGCVKAASPPFASTVASLPPIMKCLTLLSTLLLLVNASAGIHINRDAPGPTVTLDNGTFVGTTDPSTGTSAFLGIPFAQPPIGDLRFRLPVPNNAYSGNYNATTFGATCLQQAVSTPQAVLTEEILGVVFGVGESAPSVPESEDCLTIDVWQPANVPVGAKLPVLVWIFGGGFQAGAVTQYPGQYVVQDSVRMGTPVLYVSMNYRLSALGFLSGQEVKQAGVSNIGLQDRQHILSP</sequence>
<dbReference type="EMBL" id="JANHOG010001302">
    <property type="protein sequence ID" value="KAJ3539401.1"/>
    <property type="molecule type" value="Genomic_DNA"/>
</dbReference>
<organism evidence="1 2">
    <name type="scientific">Phlebia brevispora</name>
    <dbReference type="NCBI Taxonomy" id="194682"/>
    <lineage>
        <taxon>Eukaryota</taxon>
        <taxon>Fungi</taxon>
        <taxon>Dikarya</taxon>
        <taxon>Basidiomycota</taxon>
        <taxon>Agaricomycotina</taxon>
        <taxon>Agaricomycetes</taxon>
        <taxon>Polyporales</taxon>
        <taxon>Meruliaceae</taxon>
        <taxon>Phlebia</taxon>
    </lineage>
</organism>
<protein>
    <submittedName>
        <fullName evidence="1">Uncharacterized protein</fullName>
    </submittedName>
</protein>
<gene>
    <name evidence="1" type="ORF">NM688_g6365</name>
</gene>
<name>A0ACC1SGR9_9APHY</name>
<proteinExistence type="predicted"/>
<dbReference type="Proteomes" id="UP001148662">
    <property type="component" value="Unassembled WGS sequence"/>
</dbReference>
<evidence type="ECO:0000313" key="1">
    <source>
        <dbReference type="EMBL" id="KAJ3539401.1"/>
    </source>
</evidence>
<evidence type="ECO:0000313" key="2">
    <source>
        <dbReference type="Proteomes" id="UP001148662"/>
    </source>
</evidence>
<reference evidence="1" key="1">
    <citation type="submission" date="2022-07" db="EMBL/GenBank/DDBJ databases">
        <title>Genome Sequence of Phlebia brevispora.</title>
        <authorList>
            <person name="Buettner E."/>
        </authorList>
    </citation>
    <scope>NUCLEOTIDE SEQUENCE</scope>
    <source>
        <strain evidence="1">MPL23</strain>
    </source>
</reference>
<accession>A0ACC1SGR9</accession>
<keyword evidence="2" id="KW-1185">Reference proteome</keyword>
<comment type="caution">
    <text evidence="1">The sequence shown here is derived from an EMBL/GenBank/DDBJ whole genome shotgun (WGS) entry which is preliminary data.</text>
</comment>